<name>A0A368SY46_9ACTN</name>
<comment type="caution">
    <text evidence="1">The sequence shown here is derived from an EMBL/GenBank/DDBJ whole genome shotgun (WGS) entry which is preliminary data.</text>
</comment>
<gene>
    <name evidence="1" type="ORF">DEF24_26285</name>
</gene>
<accession>A0A368SY46</accession>
<dbReference type="AlphaFoldDB" id="A0A368SY46"/>
<dbReference type="EMBL" id="QEIN01000393">
    <property type="protein sequence ID" value="RCV48470.1"/>
    <property type="molecule type" value="Genomic_DNA"/>
</dbReference>
<evidence type="ECO:0000313" key="1">
    <source>
        <dbReference type="EMBL" id="RCV48470.1"/>
    </source>
</evidence>
<evidence type="ECO:0000313" key="2">
    <source>
        <dbReference type="Proteomes" id="UP000253318"/>
    </source>
</evidence>
<protein>
    <recommendedName>
        <fullName evidence="3">Helix-turn-helix domain-containing protein</fullName>
    </recommendedName>
</protein>
<proteinExistence type="predicted"/>
<organism evidence="1 2">
    <name type="scientific">Marinitenerispora sediminis</name>
    <dbReference type="NCBI Taxonomy" id="1931232"/>
    <lineage>
        <taxon>Bacteria</taxon>
        <taxon>Bacillati</taxon>
        <taxon>Actinomycetota</taxon>
        <taxon>Actinomycetes</taxon>
        <taxon>Streptosporangiales</taxon>
        <taxon>Nocardiopsidaceae</taxon>
        <taxon>Marinitenerispora</taxon>
    </lineage>
</organism>
<sequence length="140" mass="15472">MIRLRTLRPARFVQLPHDALDRLPDFNAVGLLAHVLRHDDGWDFSLDRLVASKAGIGRQAAYKAMRTLIAHGYVVKVKWQDSGGLWHTDVFRAADPHTADDLAEIATMYAPGESVRGGLLMSWRGNESLSELASPQVAPT</sequence>
<evidence type="ECO:0008006" key="3">
    <source>
        <dbReference type="Google" id="ProtNLM"/>
    </source>
</evidence>
<feature type="non-terminal residue" evidence="1">
    <location>
        <position position="140"/>
    </location>
</feature>
<dbReference type="Proteomes" id="UP000253318">
    <property type="component" value="Unassembled WGS sequence"/>
</dbReference>
<keyword evidence="2" id="KW-1185">Reference proteome</keyword>
<reference evidence="1 2" key="1">
    <citation type="submission" date="2018-04" db="EMBL/GenBank/DDBJ databases">
        <title>Novel actinobacteria from marine sediment.</title>
        <authorList>
            <person name="Ng Z.Y."/>
            <person name="Tan G.Y.A."/>
        </authorList>
    </citation>
    <scope>NUCLEOTIDE SEQUENCE [LARGE SCALE GENOMIC DNA]</scope>
    <source>
        <strain evidence="1 2">TPS81</strain>
    </source>
</reference>